<evidence type="ECO:0000313" key="1">
    <source>
        <dbReference type="EMBL" id="CEM35344.1"/>
    </source>
</evidence>
<organism evidence="1 2">
    <name type="scientific">Vitrella brassicaformis (strain CCMP3155)</name>
    <dbReference type="NCBI Taxonomy" id="1169540"/>
    <lineage>
        <taxon>Eukaryota</taxon>
        <taxon>Sar</taxon>
        <taxon>Alveolata</taxon>
        <taxon>Colpodellida</taxon>
        <taxon>Vitrellaceae</taxon>
        <taxon>Vitrella</taxon>
    </lineage>
</organism>
<dbReference type="InParanoid" id="A0A0G4GWG2"/>
<name>A0A0G4GWG2_VITBC</name>
<keyword evidence="2" id="KW-1185">Reference proteome</keyword>
<dbReference type="Proteomes" id="UP000041254">
    <property type="component" value="Unassembled WGS sequence"/>
</dbReference>
<reference evidence="1 2" key="1">
    <citation type="submission" date="2014-11" db="EMBL/GenBank/DDBJ databases">
        <authorList>
            <person name="Zhu J."/>
            <person name="Qi W."/>
            <person name="Song R."/>
        </authorList>
    </citation>
    <scope>NUCLEOTIDE SEQUENCE [LARGE SCALE GENOMIC DNA]</scope>
</reference>
<dbReference type="AlphaFoldDB" id="A0A0G4GWG2"/>
<accession>A0A0G4GWG2</accession>
<proteinExistence type="predicted"/>
<sequence length="117" mass="13596">MRSQRSPLRHQLRCLSRRVGFPLPHARLRPPLPVVTAIRVAVHCSSRVWGPSHAPYTRIKGISGRLLVVVVVVEEVVVLEAQAAEMRLQPRRERWLMRQLASVHGHRWRRLSLVRIR</sequence>
<evidence type="ECO:0000313" key="2">
    <source>
        <dbReference type="Proteomes" id="UP000041254"/>
    </source>
</evidence>
<protein>
    <submittedName>
        <fullName evidence="1">Uncharacterized protein</fullName>
    </submittedName>
</protein>
<gene>
    <name evidence="1" type="ORF">Vbra_18922</name>
</gene>
<dbReference type="EMBL" id="CDMY01000850">
    <property type="protein sequence ID" value="CEM35344.1"/>
    <property type="molecule type" value="Genomic_DNA"/>
</dbReference>
<dbReference type="VEuPathDB" id="CryptoDB:Vbra_18922"/>